<gene>
    <name evidence="1" type="ORF">H8L47_00005</name>
</gene>
<proteinExistence type="predicted"/>
<evidence type="ECO:0000313" key="2">
    <source>
        <dbReference type="Proteomes" id="UP000646911"/>
    </source>
</evidence>
<name>A0ABR6Z327_9BURK</name>
<dbReference type="EMBL" id="JACOFX010000001">
    <property type="protein sequence ID" value="MBC3905936.1"/>
    <property type="molecule type" value="Genomic_DNA"/>
</dbReference>
<sequence length="108" mass="12670">MKVHLLEMRRAGIALRHKQIFDRFNHGNLGELTISESTDQGLHRLVHLARFTRGAYEETLFEPRLLWMNEGRFMLTGFQRRKTEDGIVEYAQSWLCLTEDAPDLPEGR</sequence>
<protein>
    <submittedName>
        <fullName evidence="1">Uncharacterized protein</fullName>
    </submittedName>
</protein>
<keyword evidence="2" id="KW-1185">Reference proteome</keyword>
<comment type="caution">
    <text evidence="1">The sequence shown here is derived from an EMBL/GenBank/DDBJ whole genome shotgun (WGS) entry which is preliminary data.</text>
</comment>
<evidence type="ECO:0000313" key="1">
    <source>
        <dbReference type="EMBL" id="MBC3905936.1"/>
    </source>
</evidence>
<reference evidence="1 2" key="1">
    <citation type="submission" date="2020-08" db="EMBL/GenBank/DDBJ databases">
        <title>Novel species isolated from subtropical streams in China.</title>
        <authorList>
            <person name="Lu H."/>
        </authorList>
    </citation>
    <scope>NUCLEOTIDE SEQUENCE [LARGE SCALE GENOMIC DNA]</scope>
    <source>
        <strain evidence="1 2">NL8W</strain>
    </source>
</reference>
<dbReference type="RefSeq" id="WP_186951201.1">
    <property type="nucleotide sequence ID" value="NZ_JACOFX010000001.1"/>
</dbReference>
<organism evidence="1 2">
    <name type="scientific">Undibacterium umbellatum</name>
    <dbReference type="NCBI Taxonomy" id="2762300"/>
    <lineage>
        <taxon>Bacteria</taxon>
        <taxon>Pseudomonadati</taxon>
        <taxon>Pseudomonadota</taxon>
        <taxon>Betaproteobacteria</taxon>
        <taxon>Burkholderiales</taxon>
        <taxon>Oxalobacteraceae</taxon>
        <taxon>Undibacterium</taxon>
    </lineage>
</organism>
<dbReference type="Proteomes" id="UP000646911">
    <property type="component" value="Unassembled WGS sequence"/>
</dbReference>
<accession>A0ABR6Z327</accession>